<gene>
    <name evidence="2" type="ORF">Salat_2817900</name>
</gene>
<protein>
    <recommendedName>
        <fullName evidence="1">Reverse transcriptase zinc-binding domain-containing protein</fullName>
    </recommendedName>
</protein>
<dbReference type="Pfam" id="PF13966">
    <property type="entry name" value="zf-RVT"/>
    <property type="match status" value="1"/>
</dbReference>
<sequence>MPTLQPEQVEEQMTVADLIEDDGRWWNHEKLVSLFTKEGVEAILNITLGKGAKDRLGRGACSRNIPKNDWDFIWRANAPHRVQLFGWKACKQAVATTRNLVKRRPNIDNYCCTCGANNEDVHHVLLSCDFVRIVWALTDLP</sequence>
<organism evidence="2 3">
    <name type="scientific">Sesamum alatum</name>
    <dbReference type="NCBI Taxonomy" id="300844"/>
    <lineage>
        <taxon>Eukaryota</taxon>
        <taxon>Viridiplantae</taxon>
        <taxon>Streptophyta</taxon>
        <taxon>Embryophyta</taxon>
        <taxon>Tracheophyta</taxon>
        <taxon>Spermatophyta</taxon>
        <taxon>Magnoliopsida</taxon>
        <taxon>eudicotyledons</taxon>
        <taxon>Gunneridae</taxon>
        <taxon>Pentapetalae</taxon>
        <taxon>asterids</taxon>
        <taxon>lamiids</taxon>
        <taxon>Lamiales</taxon>
        <taxon>Pedaliaceae</taxon>
        <taxon>Sesamum</taxon>
    </lineage>
</organism>
<evidence type="ECO:0000313" key="3">
    <source>
        <dbReference type="Proteomes" id="UP001293254"/>
    </source>
</evidence>
<feature type="domain" description="Reverse transcriptase zinc-binding" evidence="1">
    <location>
        <begin position="63"/>
        <end position="135"/>
    </location>
</feature>
<reference evidence="2" key="1">
    <citation type="submission" date="2020-06" db="EMBL/GenBank/DDBJ databases">
        <authorList>
            <person name="Li T."/>
            <person name="Hu X."/>
            <person name="Zhang T."/>
            <person name="Song X."/>
            <person name="Zhang H."/>
            <person name="Dai N."/>
            <person name="Sheng W."/>
            <person name="Hou X."/>
            <person name="Wei L."/>
        </authorList>
    </citation>
    <scope>NUCLEOTIDE SEQUENCE</scope>
    <source>
        <strain evidence="2">3651</strain>
        <tissue evidence="2">Leaf</tissue>
    </source>
</reference>
<reference evidence="2" key="2">
    <citation type="journal article" date="2024" name="Plant">
        <title>Genomic evolution and insights into agronomic trait innovations of Sesamum species.</title>
        <authorList>
            <person name="Miao H."/>
            <person name="Wang L."/>
            <person name="Qu L."/>
            <person name="Liu H."/>
            <person name="Sun Y."/>
            <person name="Le M."/>
            <person name="Wang Q."/>
            <person name="Wei S."/>
            <person name="Zheng Y."/>
            <person name="Lin W."/>
            <person name="Duan Y."/>
            <person name="Cao H."/>
            <person name="Xiong S."/>
            <person name="Wang X."/>
            <person name="Wei L."/>
            <person name="Li C."/>
            <person name="Ma Q."/>
            <person name="Ju M."/>
            <person name="Zhao R."/>
            <person name="Li G."/>
            <person name="Mu C."/>
            <person name="Tian Q."/>
            <person name="Mei H."/>
            <person name="Zhang T."/>
            <person name="Gao T."/>
            <person name="Zhang H."/>
        </authorList>
    </citation>
    <scope>NUCLEOTIDE SEQUENCE</scope>
    <source>
        <strain evidence="2">3651</strain>
    </source>
</reference>
<proteinExistence type="predicted"/>
<keyword evidence="3" id="KW-1185">Reference proteome</keyword>
<comment type="caution">
    <text evidence="2">The sequence shown here is derived from an EMBL/GenBank/DDBJ whole genome shotgun (WGS) entry which is preliminary data.</text>
</comment>
<accession>A0AAE2C9M0</accession>
<name>A0AAE2C9M0_9LAMI</name>
<dbReference type="AlphaFoldDB" id="A0AAE2C9M0"/>
<dbReference type="EMBL" id="JACGWO010000012">
    <property type="protein sequence ID" value="KAK4414051.1"/>
    <property type="molecule type" value="Genomic_DNA"/>
</dbReference>
<evidence type="ECO:0000259" key="1">
    <source>
        <dbReference type="Pfam" id="PF13966"/>
    </source>
</evidence>
<dbReference type="Proteomes" id="UP001293254">
    <property type="component" value="Unassembled WGS sequence"/>
</dbReference>
<dbReference type="InterPro" id="IPR026960">
    <property type="entry name" value="RVT-Znf"/>
</dbReference>
<evidence type="ECO:0000313" key="2">
    <source>
        <dbReference type="EMBL" id="KAK4414051.1"/>
    </source>
</evidence>